<dbReference type="GO" id="GO:0003677">
    <property type="term" value="F:DNA binding"/>
    <property type="evidence" value="ECO:0007669"/>
    <property type="project" value="UniProtKB-KW"/>
</dbReference>
<dbReference type="SUPFAM" id="SSF54171">
    <property type="entry name" value="DNA-binding domain"/>
    <property type="match status" value="2"/>
</dbReference>
<keyword evidence="2" id="KW-0805">Transcription regulation</keyword>
<feature type="domain" description="AP2/ERF" evidence="7">
    <location>
        <begin position="506"/>
        <end position="564"/>
    </location>
</feature>
<comment type="caution">
    <text evidence="8">The sequence shown here is derived from an EMBL/GenBank/DDBJ whole genome shotgun (WGS) entry which is preliminary data.</text>
</comment>
<keyword evidence="3" id="KW-0238">DNA-binding</keyword>
<dbReference type="InterPro" id="IPR036955">
    <property type="entry name" value="AP2/ERF_dom_sf"/>
</dbReference>
<dbReference type="GO" id="GO:0003700">
    <property type="term" value="F:DNA-binding transcription factor activity"/>
    <property type="evidence" value="ECO:0007669"/>
    <property type="project" value="InterPro"/>
</dbReference>
<feature type="coiled-coil region" evidence="6">
    <location>
        <begin position="178"/>
        <end position="205"/>
    </location>
</feature>
<evidence type="ECO:0000256" key="2">
    <source>
        <dbReference type="ARBA" id="ARBA00023015"/>
    </source>
</evidence>
<feature type="domain" description="AP2/ERF" evidence="7">
    <location>
        <begin position="148"/>
        <end position="207"/>
    </location>
</feature>
<reference evidence="8 9" key="1">
    <citation type="journal article" date="2019" name="Sci. Rep.">
        <title>A high-quality genome of Eragrostis curvula grass provides insights into Poaceae evolution and supports new strategies to enhance forage quality.</title>
        <authorList>
            <person name="Carballo J."/>
            <person name="Santos B.A.C.M."/>
            <person name="Zappacosta D."/>
            <person name="Garbus I."/>
            <person name="Selva J.P."/>
            <person name="Gallo C.A."/>
            <person name="Diaz A."/>
            <person name="Albertini E."/>
            <person name="Caccamo M."/>
            <person name="Echenique V."/>
        </authorList>
    </citation>
    <scope>NUCLEOTIDE SEQUENCE [LARGE SCALE GENOMIC DNA]</scope>
    <source>
        <strain evidence="9">cv. Victoria</strain>
        <tissue evidence="8">Leaf</tissue>
    </source>
</reference>
<dbReference type="Gene3D" id="3.30.730.10">
    <property type="entry name" value="AP2/ERF domain"/>
    <property type="match status" value="2"/>
</dbReference>
<evidence type="ECO:0000256" key="5">
    <source>
        <dbReference type="ARBA" id="ARBA00023242"/>
    </source>
</evidence>
<dbReference type="EMBL" id="RWGY01000778">
    <property type="protein sequence ID" value="TVT98969.1"/>
    <property type="molecule type" value="Genomic_DNA"/>
</dbReference>
<dbReference type="PRINTS" id="PR00367">
    <property type="entry name" value="ETHRSPELEMNT"/>
</dbReference>
<comment type="subcellular location">
    <subcellularLocation>
        <location evidence="1">Nucleus</location>
    </subcellularLocation>
</comment>
<dbReference type="PANTHER" id="PTHR31194:SF140">
    <property type="entry name" value="ETHYLENE-RESPONSIVE TRANSCRIPTION FACTOR CRF2"/>
    <property type="match status" value="1"/>
</dbReference>
<gene>
    <name evidence="8" type="ORF">EJB05_55688</name>
</gene>
<dbReference type="InterPro" id="IPR050913">
    <property type="entry name" value="AP2/ERF_ERF"/>
</dbReference>
<sequence>MVLSSRRHQPSTLAPFSFSFGRGAPGLAGSASGSHDSVLQLLPDQESLSHLKVRIFCRDPDATDSSGDEDDQNTKEKKMIREVLIPLKNSKAMLVPAKGSKAMLVPAKESKAMLVPVKKSETSTYVKTLVPCGTEDLKGPEKKEASSRFRGVRRRPWGKWAAEIRDPVRKKRKWIGSYDTEEEAAAAYEAQAREFRAEVLAMKAQLPVSQPAALSSSSSVSCVSSSVSCEQITQPEENRAFTEIESEAVDEILPYFSETPKAKEISMDVLLGRIDEPLVSDTLSRADELRRDDFTSPEDAFPISAFVGVAVTHEPLDDDYIGLADISHLPLPIKDPEFNLDAELDWSGFDFALMEHELERGVEQFFSRPQARALFIYVAGSTSPPSPPASEEGHQSLRISLQHRQFVLFLLVLAVMDACLFSDSIKDLFSAAVVDTSCSISVKEIHSRVLGSWNLHYKMTPPMQKVRIFCNDPDATDSSDDEDDQDRKKKLIFEVLVPFKKERSSRYRGVRLREWGSWQSEIRNPFTKKKESKTYDTEEEAAVAYQEKRKKYDAEKLAKKAQLPVVRGTTLSSSSSLSCVSTSMSCKQKSQEVHTGVKVTMDTESTDESILNFSTPKVTSVDASLGQIDEPVSDPADKPSPDDKFPVSDFVGVMHESLDCDYIGLADISHLPLPYGNPELDLDAEPDWSGFDLDSLERELDDL</sequence>
<dbReference type="OrthoDB" id="1917565at2759"/>
<proteinExistence type="predicted"/>
<evidence type="ECO:0000256" key="6">
    <source>
        <dbReference type="SAM" id="Coils"/>
    </source>
</evidence>
<dbReference type="Pfam" id="PF00847">
    <property type="entry name" value="AP2"/>
    <property type="match status" value="1"/>
</dbReference>
<dbReference type="InterPro" id="IPR001471">
    <property type="entry name" value="AP2/ERF_dom"/>
</dbReference>
<dbReference type="CDD" id="cd00018">
    <property type="entry name" value="AP2"/>
    <property type="match status" value="2"/>
</dbReference>
<accession>A0A5J9SJ18</accession>
<dbReference type="InterPro" id="IPR016177">
    <property type="entry name" value="DNA-bd_dom_sf"/>
</dbReference>
<protein>
    <recommendedName>
        <fullName evidence="7">AP2/ERF domain-containing protein</fullName>
    </recommendedName>
</protein>
<keyword evidence="5" id="KW-0539">Nucleus</keyword>
<dbReference type="PROSITE" id="PS51032">
    <property type="entry name" value="AP2_ERF"/>
    <property type="match status" value="2"/>
</dbReference>
<evidence type="ECO:0000256" key="1">
    <source>
        <dbReference type="ARBA" id="ARBA00004123"/>
    </source>
</evidence>
<dbReference type="AlphaFoldDB" id="A0A5J9SJ18"/>
<evidence type="ECO:0000256" key="3">
    <source>
        <dbReference type="ARBA" id="ARBA00023125"/>
    </source>
</evidence>
<evidence type="ECO:0000313" key="9">
    <source>
        <dbReference type="Proteomes" id="UP000324897"/>
    </source>
</evidence>
<dbReference type="Gramene" id="TVT98969">
    <property type="protein sequence ID" value="TVT98969"/>
    <property type="gene ID" value="EJB05_55688"/>
</dbReference>
<keyword evidence="4" id="KW-0804">Transcription</keyword>
<organism evidence="8 9">
    <name type="scientific">Eragrostis curvula</name>
    <name type="common">weeping love grass</name>
    <dbReference type="NCBI Taxonomy" id="38414"/>
    <lineage>
        <taxon>Eukaryota</taxon>
        <taxon>Viridiplantae</taxon>
        <taxon>Streptophyta</taxon>
        <taxon>Embryophyta</taxon>
        <taxon>Tracheophyta</taxon>
        <taxon>Spermatophyta</taxon>
        <taxon>Magnoliopsida</taxon>
        <taxon>Liliopsida</taxon>
        <taxon>Poales</taxon>
        <taxon>Poaceae</taxon>
        <taxon>PACMAD clade</taxon>
        <taxon>Chloridoideae</taxon>
        <taxon>Eragrostideae</taxon>
        <taxon>Eragrostidinae</taxon>
        <taxon>Eragrostis</taxon>
    </lineage>
</organism>
<name>A0A5J9SJ18_9POAL</name>
<evidence type="ECO:0000259" key="7">
    <source>
        <dbReference type="PROSITE" id="PS51032"/>
    </source>
</evidence>
<dbReference type="GO" id="GO:0005634">
    <property type="term" value="C:nucleus"/>
    <property type="evidence" value="ECO:0007669"/>
    <property type="project" value="UniProtKB-SubCell"/>
</dbReference>
<dbReference type="PANTHER" id="PTHR31194">
    <property type="entry name" value="SHN SHINE , DNA BINDING / TRANSCRIPTION FACTOR"/>
    <property type="match status" value="1"/>
</dbReference>
<dbReference type="Proteomes" id="UP000324897">
    <property type="component" value="Unassembled WGS sequence"/>
</dbReference>
<keyword evidence="9" id="KW-1185">Reference proteome</keyword>
<dbReference type="SMART" id="SM00380">
    <property type="entry name" value="AP2"/>
    <property type="match status" value="2"/>
</dbReference>
<evidence type="ECO:0000313" key="8">
    <source>
        <dbReference type="EMBL" id="TVT98969.1"/>
    </source>
</evidence>
<evidence type="ECO:0000256" key="4">
    <source>
        <dbReference type="ARBA" id="ARBA00023163"/>
    </source>
</evidence>
<keyword evidence="6" id="KW-0175">Coiled coil</keyword>